<sequence length="77" mass="8958">MFYGLTINYGLNFPTKIETSEIMKDSSCLSPMWSRIDGNVALTLEICRFLRPLLRVTNSKKEQVSLITYHIIQEYPE</sequence>
<evidence type="ECO:0000313" key="2">
    <source>
        <dbReference type="Proteomes" id="UP000078046"/>
    </source>
</evidence>
<dbReference type="AlphaFoldDB" id="A0A177B296"/>
<dbReference type="Proteomes" id="UP000078046">
    <property type="component" value="Unassembled WGS sequence"/>
</dbReference>
<organism evidence="1 2">
    <name type="scientific">Intoshia linei</name>
    <dbReference type="NCBI Taxonomy" id="1819745"/>
    <lineage>
        <taxon>Eukaryota</taxon>
        <taxon>Metazoa</taxon>
        <taxon>Spiralia</taxon>
        <taxon>Lophotrochozoa</taxon>
        <taxon>Mesozoa</taxon>
        <taxon>Orthonectida</taxon>
        <taxon>Rhopaluridae</taxon>
        <taxon>Intoshia</taxon>
    </lineage>
</organism>
<reference evidence="1 2" key="1">
    <citation type="submission" date="2016-04" db="EMBL/GenBank/DDBJ databases">
        <title>The genome of Intoshia linei affirms orthonectids as highly simplified spiralians.</title>
        <authorList>
            <person name="Mikhailov K.V."/>
            <person name="Slusarev G.S."/>
            <person name="Nikitin M.A."/>
            <person name="Logacheva M.D."/>
            <person name="Penin A."/>
            <person name="Aleoshin V."/>
            <person name="Panchin Y.V."/>
        </authorList>
    </citation>
    <scope>NUCLEOTIDE SEQUENCE [LARGE SCALE GENOMIC DNA]</scope>
    <source>
        <strain evidence="1">Intl2013</strain>
        <tissue evidence="1">Whole animal</tissue>
    </source>
</reference>
<dbReference type="EMBL" id="LWCA01000560">
    <property type="protein sequence ID" value="OAF67852.1"/>
    <property type="molecule type" value="Genomic_DNA"/>
</dbReference>
<accession>A0A177B296</accession>
<keyword evidence="2" id="KW-1185">Reference proteome</keyword>
<comment type="caution">
    <text evidence="1">The sequence shown here is derived from an EMBL/GenBank/DDBJ whole genome shotgun (WGS) entry which is preliminary data.</text>
</comment>
<evidence type="ECO:0000313" key="1">
    <source>
        <dbReference type="EMBL" id="OAF67852.1"/>
    </source>
</evidence>
<name>A0A177B296_9BILA</name>
<gene>
    <name evidence="1" type="ORF">A3Q56_04418</name>
</gene>
<proteinExistence type="predicted"/>
<protein>
    <submittedName>
        <fullName evidence="1">Uncharacterized protein</fullName>
    </submittedName>
</protein>